<dbReference type="Pfam" id="PF16321">
    <property type="entry name" value="Ribosom_S30AE_C"/>
    <property type="match status" value="1"/>
</dbReference>
<dbReference type="CDD" id="cd00552">
    <property type="entry name" value="RaiA"/>
    <property type="match status" value="1"/>
</dbReference>
<dbReference type="GO" id="GO:0043024">
    <property type="term" value="F:ribosomal small subunit binding"/>
    <property type="evidence" value="ECO:0007669"/>
    <property type="project" value="TreeGrafter"/>
</dbReference>
<organism evidence="4 5">
    <name type="scientific">Canibacter oris</name>
    <dbReference type="NCBI Taxonomy" id="1365628"/>
    <lineage>
        <taxon>Bacteria</taxon>
        <taxon>Bacillati</taxon>
        <taxon>Actinomycetota</taxon>
        <taxon>Actinomycetes</taxon>
        <taxon>Micrococcales</taxon>
        <taxon>Microbacteriaceae</taxon>
        <taxon>Canibacter</taxon>
    </lineage>
</organism>
<comment type="subcellular location">
    <subcellularLocation>
        <location evidence="2">Cytoplasm</location>
    </subcellularLocation>
</comment>
<dbReference type="InterPro" id="IPR038416">
    <property type="entry name" value="Ribosom_S30AE_C_sf"/>
</dbReference>
<dbReference type="InterPro" id="IPR036567">
    <property type="entry name" value="RHF-like"/>
</dbReference>
<dbReference type="InterPro" id="IPR003489">
    <property type="entry name" value="RHF/RaiA"/>
</dbReference>
<keyword evidence="1 2" id="KW-0810">Translation regulation</keyword>
<gene>
    <name evidence="2" type="primary">hpf</name>
    <name evidence="4" type="ORF">F5897_000801</name>
</gene>
<evidence type="ECO:0000313" key="4">
    <source>
        <dbReference type="EMBL" id="MBB4071497.1"/>
    </source>
</evidence>
<feature type="domain" description="Sigma 54 modulation/S30EA ribosomal protein C-terminal" evidence="3">
    <location>
        <begin position="151"/>
        <end position="205"/>
    </location>
</feature>
<dbReference type="NCBIfam" id="TIGR00741">
    <property type="entry name" value="yfiA"/>
    <property type="match status" value="1"/>
</dbReference>
<dbReference type="AlphaFoldDB" id="A0A840DN63"/>
<dbReference type="GO" id="GO:0045900">
    <property type="term" value="P:negative regulation of translational elongation"/>
    <property type="evidence" value="ECO:0007669"/>
    <property type="project" value="TreeGrafter"/>
</dbReference>
<comment type="function">
    <text evidence="2">Required for dimerization of active 70S ribosomes into 100S ribosomes in stationary phase; 100S ribosomes are translationally inactive and sometimes present during exponential growth.</text>
</comment>
<proteinExistence type="inferred from homology"/>
<dbReference type="Pfam" id="PF02482">
    <property type="entry name" value="Ribosomal_S30AE"/>
    <property type="match status" value="1"/>
</dbReference>
<dbReference type="PANTHER" id="PTHR33231">
    <property type="entry name" value="30S RIBOSOMAL PROTEIN"/>
    <property type="match status" value="1"/>
</dbReference>
<dbReference type="RefSeq" id="WP_183304552.1">
    <property type="nucleotide sequence ID" value="NZ_JACIFD010000006.1"/>
</dbReference>
<dbReference type="Gene3D" id="3.30.505.50">
    <property type="entry name" value="Sigma 54 modulation/S30EA ribosomal protein, C-terminal domain"/>
    <property type="match status" value="1"/>
</dbReference>
<dbReference type="GO" id="GO:0022627">
    <property type="term" value="C:cytosolic small ribosomal subunit"/>
    <property type="evidence" value="ECO:0007669"/>
    <property type="project" value="TreeGrafter"/>
</dbReference>
<dbReference type="Proteomes" id="UP000571183">
    <property type="component" value="Unassembled WGS sequence"/>
</dbReference>
<evidence type="ECO:0000256" key="1">
    <source>
        <dbReference type="ARBA" id="ARBA00022845"/>
    </source>
</evidence>
<dbReference type="SUPFAM" id="SSF69754">
    <property type="entry name" value="Ribosome binding protein Y (YfiA homologue)"/>
    <property type="match status" value="1"/>
</dbReference>
<reference evidence="4" key="1">
    <citation type="submission" date="2020-08" db="EMBL/GenBank/DDBJ databases">
        <title>Sequencing the genomes of 1000 actinobacteria strains.</title>
        <authorList>
            <person name="Klenk H.-P."/>
        </authorList>
    </citation>
    <scope>NUCLEOTIDE SEQUENCE [LARGE SCALE GENOMIC DNA]</scope>
    <source>
        <strain evidence="4">DSM 27064</strain>
    </source>
</reference>
<accession>A0A840DN63</accession>
<dbReference type="PANTHER" id="PTHR33231:SF1">
    <property type="entry name" value="30S RIBOSOMAL PROTEIN"/>
    <property type="match status" value="1"/>
</dbReference>
<dbReference type="InterPro" id="IPR050574">
    <property type="entry name" value="HPF/YfiA_ribosome-assoc"/>
</dbReference>
<evidence type="ECO:0000313" key="5">
    <source>
        <dbReference type="Proteomes" id="UP000571183"/>
    </source>
</evidence>
<dbReference type="EMBL" id="JACIFD010000006">
    <property type="protein sequence ID" value="MBB4071497.1"/>
    <property type="molecule type" value="Genomic_DNA"/>
</dbReference>
<name>A0A840DN63_9MICO</name>
<comment type="subunit">
    <text evidence="2">Interacts with 100S ribosomes.</text>
</comment>
<evidence type="ECO:0000259" key="3">
    <source>
        <dbReference type="Pfam" id="PF16321"/>
    </source>
</evidence>
<comment type="caution">
    <text evidence="4">The sequence shown here is derived from an EMBL/GenBank/DDBJ whole genome shotgun (WGS) entry which is preliminary data.</text>
</comment>
<dbReference type="Gene3D" id="3.30.160.100">
    <property type="entry name" value="Ribosome hibernation promotion factor-like"/>
    <property type="match status" value="1"/>
</dbReference>
<keyword evidence="2" id="KW-0963">Cytoplasm</keyword>
<evidence type="ECO:0000256" key="2">
    <source>
        <dbReference type="HAMAP-Rule" id="MF_00839"/>
    </source>
</evidence>
<sequence length="212" mass="23343">MEVKIHGRSVTITDRFENYVAAKIEKISTLLPKALLFEARVSRTSDKSPVYGDHVELTVTGVGPVIRAEATATDKFSAFDIAYGRLLERIRRHKDKRRADHKRGKPSLGTVAAHGFDTLDVTPADVELLTGATASDAADAAVNPEAESDYTPVVIRHKSFPAEVMSADAAVDRMELVGHDFFLFIDEANNQPSVVYRRKGWNYGVISLTEEA</sequence>
<keyword evidence="5" id="KW-1185">Reference proteome</keyword>
<dbReference type="InterPro" id="IPR034694">
    <property type="entry name" value="HPF_long/plastid"/>
</dbReference>
<comment type="similarity">
    <text evidence="2">Belongs to the HPF/YfiA ribosome-associated protein family. Long HPF subfamily.</text>
</comment>
<dbReference type="InterPro" id="IPR032528">
    <property type="entry name" value="Ribosom_S30AE_C"/>
</dbReference>
<protein>
    <recommendedName>
        <fullName evidence="2">Ribosome hibernation promoting factor</fullName>
        <shortName evidence="2">HPF</shortName>
    </recommendedName>
</protein>
<dbReference type="HAMAP" id="MF_00839">
    <property type="entry name" value="HPF"/>
    <property type="match status" value="1"/>
</dbReference>